<proteinExistence type="predicted"/>
<reference evidence="2 3" key="1">
    <citation type="submission" date="2019-03" db="EMBL/GenBank/DDBJ databases">
        <title>Nematode-trapping fungi genome.</title>
        <authorList>
            <person name="Vidal-Diez De Ulzurrun G."/>
        </authorList>
    </citation>
    <scope>NUCLEOTIDE SEQUENCE [LARGE SCALE GENOMIC DNA]</scope>
    <source>
        <strain evidence="2 3">TWF154</strain>
    </source>
</reference>
<accession>A0A7C8KK21</accession>
<gene>
    <name evidence="2" type="ORF">EYR41_000444</name>
</gene>
<evidence type="ECO:0000313" key="3">
    <source>
        <dbReference type="Proteomes" id="UP000297595"/>
    </source>
</evidence>
<dbReference type="AlphaFoldDB" id="A0A7C8KK21"/>
<sequence length="91" mass="9923">MTGESEPQTRTIHEQSKRVKSETPWLPIPGGGKGISSDDPQRSGGNNIVQLCADLRSTNTCSGYTNIPLSPLQTRNLLNKNSQYHVAMLLS</sequence>
<dbReference type="Proteomes" id="UP000297595">
    <property type="component" value="Unassembled WGS sequence"/>
</dbReference>
<name>A0A7C8KK21_ORBOL</name>
<evidence type="ECO:0000256" key="1">
    <source>
        <dbReference type="SAM" id="MobiDB-lite"/>
    </source>
</evidence>
<evidence type="ECO:0000313" key="2">
    <source>
        <dbReference type="EMBL" id="TGJ73338.1"/>
    </source>
</evidence>
<dbReference type="EMBL" id="SOZJ01000001">
    <property type="protein sequence ID" value="TGJ73338.1"/>
    <property type="molecule type" value="Genomic_DNA"/>
</dbReference>
<feature type="compositionally biased region" description="Basic and acidic residues" evidence="1">
    <location>
        <begin position="11"/>
        <end position="21"/>
    </location>
</feature>
<feature type="region of interest" description="Disordered" evidence="1">
    <location>
        <begin position="1"/>
        <end position="46"/>
    </location>
</feature>
<feature type="compositionally biased region" description="Polar residues" evidence="1">
    <location>
        <begin position="1"/>
        <end position="10"/>
    </location>
</feature>
<protein>
    <submittedName>
        <fullName evidence="2">Uncharacterized protein</fullName>
    </submittedName>
</protein>
<organism evidence="2 3">
    <name type="scientific">Orbilia oligospora</name>
    <name type="common">Nematode-trapping fungus</name>
    <name type="synonym">Arthrobotrys oligospora</name>
    <dbReference type="NCBI Taxonomy" id="2813651"/>
    <lineage>
        <taxon>Eukaryota</taxon>
        <taxon>Fungi</taxon>
        <taxon>Dikarya</taxon>
        <taxon>Ascomycota</taxon>
        <taxon>Pezizomycotina</taxon>
        <taxon>Orbiliomycetes</taxon>
        <taxon>Orbiliales</taxon>
        <taxon>Orbiliaceae</taxon>
        <taxon>Orbilia</taxon>
    </lineage>
</organism>
<comment type="caution">
    <text evidence="2">The sequence shown here is derived from an EMBL/GenBank/DDBJ whole genome shotgun (WGS) entry which is preliminary data.</text>
</comment>